<keyword evidence="3" id="KW-1185">Reference proteome</keyword>
<dbReference type="Pfam" id="PF05235">
    <property type="entry name" value="CHAD"/>
    <property type="match status" value="1"/>
</dbReference>
<organism evidence="2 3">
    <name type="scientific">Tardibacter chloracetimidivorans</name>
    <dbReference type="NCBI Taxonomy" id="1921510"/>
    <lineage>
        <taxon>Bacteria</taxon>
        <taxon>Pseudomonadati</taxon>
        <taxon>Pseudomonadota</taxon>
        <taxon>Alphaproteobacteria</taxon>
        <taxon>Sphingomonadales</taxon>
        <taxon>Sphingomonadaceae</taxon>
        <taxon>Tardibacter</taxon>
    </lineage>
</organism>
<dbReference type="InterPro" id="IPR007899">
    <property type="entry name" value="CHAD_dom"/>
</dbReference>
<dbReference type="PROSITE" id="PS51708">
    <property type="entry name" value="CHAD"/>
    <property type="match status" value="1"/>
</dbReference>
<accession>A0A1L3ZUE1</accession>
<dbReference type="SMART" id="SM00880">
    <property type="entry name" value="CHAD"/>
    <property type="match status" value="1"/>
</dbReference>
<feature type="domain" description="CHAD" evidence="1">
    <location>
        <begin position="12"/>
        <end position="293"/>
    </location>
</feature>
<dbReference type="Proteomes" id="UP000182063">
    <property type="component" value="Chromosome"/>
</dbReference>
<sequence length="293" mass="33510">MPGREPIPLHRAMPVLDAFRVIARDCLQRLSDQAQQFGDIGGAEPLHQCRVAIRQLRAALALFQPVLSPGGPIRFQIELRWIMGQLGDARNLDALLARFFDARSGHAGPLLDRMLVVQEAAYAQANAAITSHRMNQLVAEMTVWLNRDILNIVGRDERIGDFADRALSKRWRRLRGRARRAVRNPDPAALHRLRIELKKMRYTANFLAPLYADEDTLDAERFRKRMAKAQDRLGAINDLVVAETIMENVGLATRERQAADLLLQEAREARKALIQRIPRRLKKLRGTKPFWRR</sequence>
<proteinExistence type="predicted"/>
<evidence type="ECO:0000313" key="3">
    <source>
        <dbReference type="Proteomes" id="UP000182063"/>
    </source>
</evidence>
<evidence type="ECO:0000259" key="1">
    <source>
        <dbReference type="PROSITE" id="PS51708"/>
    </source>
</evidence>
<gene>
    <name evidence="2" type="ORF">BSL82_07725</name>
</gene>
<dbReference type="PANTHER" id="PTHR39339:SF1">
    <property type="entry name" value="CHAD DOMAIN-CONTAINING PROTEIN"/>
    <property type="match status" value="1"/>
</dbReference>
<dbReference type="InterPro" id="IPR038186">
    <property type="entry name" value="CHAD_dom_sf"/>
</dbReference>
<dbReference type="AlphaFoldDB" id="A0A1L3ZUE1"/>
<protein>
    <recommendedName>
        <fullName evidence="1">CHAD domain-containing protein</fullName>
    </recommendedName>
</protein>
<dbReference type="Gene3D" id="1.40.20.10">
    <property type="entry name" value="CHAD domain"/>
    <property type="match status" value="1"/>
</dbReference>
<dbReference type="OrthoDB" id="9777271at2"/>
<dbReference type="EMBL" id="CP018221">
    <property type="protein sequence ID" value="API59210.1"/>
    <property type="molecule type" value="Genomic_DNA"/>
</dbReference>
<name>A0A1L3ZUE1_9SPHN</name>
<reference evidence="3" key="1">
    <citation type="submission" date="2016-11" db="EMBL/GenBank/DDBJ databases">
        <title>Complete Genome Sequence of alachlor-degrading Sphingomonas sp. strain JJ-A5.</title>
        <authorList>
            <person name="Lee H."/>
            <person name="Ka J.-O."/>
        </authorList>
    </citation>
    <scope>NUCLEOTIDE SEQUENCE [LARGE SCALE GENOMIC DNA]</scope>
    <source>
        <strain evidence="3">JJ-A5</strain>
    </source>
</reference>
<dbReference type="PANTHER" id="PTHR39339">
    <property type="entry name" value="SLR1444 PROTEIN"/>
    <property type="match status" value="1"/>
</dbReference>
<evidence type="ECO:0000313" key="2">
    <source>
        <dbReference type="EMBL" id="API59210.1"/>
    </source>
</evidence>
<dbReference type="KEGG" id="sphj:BSL82_07725"/>
<dbReference type="STRING" id="1921510.BSL82_07725"/>